<dbReference type="GeneID" id="8440704"/>
<dbReference type="OrthoDB" id="4196546at2759"/>
<evidence type="ECO:0000313" key="1">
    <source>
        <dbReference type="EMBL" id="EEP76601.1"/>
    </source>
</evidence>
<reference evidence="2" key="1">
    <citation type="journal article" date="2009" name="Genome Res.">
        <title>Comparative genomic analyses of the human fungal pathogens Coccidioides and their relatives.</title>
        <authorList>
            <person name="Sharpton T.J."/>
            <person name="Stajich J.E."/>
            <person name="Rounsley S.D."/>
            <person name="Gardner M.J."/>
            <person name="Wortman J.R."/>
            <person name="Jordar V.S."/>
            <person name="Maiti R."/>
            <person name="Kodira C.D."/>
            <person name="Neafsey D.E."/>
            <person name="Zeng Q."/>
            <person name="Hung C.-Y."/>
            <person name="McMahan C."/>
            <person name="Muszewska A."/>
            <person name="Grynberg M."/>
            <person name="Mandel M.A."/>
            <person name="Kellner E.M."/>
            <person name="Barker B.M."/>
            <person name="Galgiani J.N."/>
            <person name="Orbach M.J."/>
            <person name="Kirkland T.N."/>
            <person name="Cole G.T."/>
            <person name="Henn M.R."/>
            <person name="Birren B.W."/>
            <person name="Taylor J.W."/>
        </authorList>
    </citation>
    <scope>NUCLEOTIDE SEQUENCE [LARGE SCALE GENOMIC DNA]</scope>
    <source>
        <strain evidence="2">UAMH 1704</strain>
    </source>
</reference>
<organism evidence="1 2">
    <name type="scientific">Uncinocarpus reesii (strain UAMH 1704)</name>
    <dbReference type="NCBI Taxonomy" id="336963"/>
    <lineage>
        <taxon>Eukaryota</taxon>
        <taxon>Fungi</taxon>
        <taxon>Dikarya</taxon>
        <taxon>Ascomycota</taxon>
        <taxon>Pezizomycotina</taxon>
        <taxon>Eurotiomycetes</taxon>
        <taxon>Eurotiomycetidae</taxon>
        <taxon>Onygenales</taxon>
        <taxon>Onygenaceae</taxon>
        <taxon>Uncinocarpus</taxon>
    </lineage>
</organism>
<dbReference type="InParanoid" id="C4JI25"/>
<gene>
    <name evidence="1" type="ORF">UREG_01450</name>
</gene>
<dbReference type="EMBL" id="CH476615">
    <property type="protein sequence ID" value="EEP76601.1"/>
    <property type="molecule type" value="Genomic_DNA"/>
</dbReference>
<name>C4JI25_UNCRE</name>
<keyword evidence="2" id="KW-1185">Reference proteome</keyword>
<dbReference type="Proteomes" id="UP000002058">
    <property type="component" value="Unassembled WGS sequence"/>
</dbReference>
<dbReference type="OMA" id="ETNPLPY"/>
<dbReference type="AlphaFoldDB" id="C4JI25"/>
<proteinExistence type="predicted"/>
<dbReference type="HOGENOM" id="CLU_1219600_0_0_1"/>
<protein>
    <submittedName>
        <fullName evidence="1">Uncharacterized protein</fullName>
    </submittedName>
</protein>
<sequence length="225" mass="25289">MSEPAYLCLTPMYRALHPIEAAIYIREASILSMAYNPCHRSTRSWPPTRQNSIHEVMHDLVDSELSDQDSFPSWKSTISIDSPVLNDNEEEHGTTLLQYILNRFPESDPNLILTCLNRRDTDAGPPSHSMDEWLNSQADFQLVDLQSDNDDDWCRCSIVFFDDHQQSRAASPVGSLLNNYDSADESVASSVISSRLAWNGSPSILTRNVGGNFLELSPLHHPLCP</sequence>
<dbReference type="eggNOG" id="ENOG502RVUW">
    <property type="taxonomic scope" value="Eukaryota"/>
</dbReference>
<dbReference type="RefSeq" id="XP_002541934.1">
    <property type="nucleotide sequence ID" value="XM_002541888.1"/>
</dbReference>
<dbReference type="VEuPathDB" id="FungiDB:UREG_01450"/>
<dbReference type="KEGG" id="ure:UREG_01450"/>
<accession>C4JI25</accession>
<evidence type="ECO:0000313" key="2">
    <source>
        <dbReference type="Proteomes" id="UP000002058"/>
    </source>
</evidence>